<organism evidence="2 3">
    <name type="scientific">Streptomyces rectiviolaceus</name>
    <dbReference type="NCBI Taxonomy" id="332591"/>
    <lineage>
        <taxon>Bacteria</taxon>
        <taxon>Bacillati</taxon>
        <taxon>Actinomycetota</taxon>
        <taxon>Actinomycetes</taxon>
        <taxon>Kitasatosporales</taxon>
        <taxon>Streptomycetaceae</taxon>
        <taxon>Streptomyces</taxon>
    </lineage>
</organism>
<comment type="caution">
    <text evidence="2">The sequence shown here is derived from an EMBL/GenBank/DDBJ whole genome shotgun (WGS) entry which is preliminary data.</text>
</comment>
<dbReference type="Proteomes" id="UP001501637">
    <property type="component" value="Unassembled WGS sequence"/>
</dbReference>
<name>A0ABP6NQC4_9ACTN</name>
<evidence type="ECO:0000313" key="2">
    <source>
        <dbReference type="EMBL" id="GAA3155424.1"/>
    </source>
</evidence>
<dbReference type="EMBL" id="BAAAUG010000278">
    <property type="protein sequence ID" value="GAA3155424.1"/>
    <property type="molecule type" value="Genomic_DNA"/>
</dbReference>
<sequence length="147" mass="15672">MTTPTPAIPGDDHPAPSAPGPDTADVDQMLADRCTTNGEWLAGIIAAAQLDTAGRPTKLPADLYPHLPATDVDVIWARALAVGYRAGHLAAAPRYNRDLIDRLQAELAVAGYTAMARQILRTTRTHTTTAPSHPADDEQHRARGGHE</sequence>
<evidence type="ECO:0000256" key="1">
    <source>
        <dbReference type="SAM" id="MobiDB-lite"/>
    </source>
</evidence>
<dbReference type="RefSeq" id="WP_344531086.1">
    <property type="nucleotide sequence ID" value="NZ_BAAAUG010000278.1"/>
</dbReference>
<feature type="compositionally biased region" description="Basic and acidic residues" evidence="1">
    <location>
        <begin position="134"/>
        <end position="147"/>
    </location>
</feature>
<reference evidence="3" key="1">
    <citation type="journal article" date="2019" name="Int. J. Syst. Evol. Microbiol.">
        <title>The Global Catalogue of Microorganisms (GCM) 10K type strain sequencing project: providing services to taxonomists for standard genome sequencing and annotation.</title>
        <authorList>
            <consortium name="The Broad Institute Genomics Platform"/>
            <consortium name="The Broad Institute Genome Sequencing Center for Infectious Disease"/>
            <person name="Wu L."/>
            <person name="Ma J."/>
        </authorList>
    </citation>
    <scope>NUCLEOTIDE SEQUENCE [LARGE SCALE GENOMIC DNA]</scope>
    <source>
        <strain evidence="3">JCM 9092</strain>
    </source>
</reference>
<feature type="region of interest" description="Disordered" evidence="1">
    <location>
        <begin position="1"/>
        <end position="23"/>
    </location>
</feature>
<feature type="region of interest" description="Disordered" evidence="1">
    <location>
        <begin position="123"/>
        <end position="147"/>
    </location>
</feature>
<evidence type="ECO:0000313" key="3">
    <source>
        <dbReference type="Proteomes" id="UP001501637"/>
    </source>
</evidence>
<proteinExistence type="predicted"/>
<protein>
    <submittedName>
        <fullName evidence="2">Uncharacterized protein</fullName>
    </submittedName>
</protein>
<accession>A0ABP6NQC4</accession>
<keyword evidence="3" id="KW-1185">Reference proteome</keyword>
<gene>
    <name evidence="2" type="ORF">GCM10010449_84940</name>
</gene>